<keyword evidence="9 13" id="KW-0238">DNA-binding</keyword>
<dbReference type="InterPro" id="IPR002176">
    <property type="entry name" value="X-over_junc_endoDNase_RuvC"/>
</dbReference>
<dbReference type="InterPro" id="IPR036397">
    <property type="entry name" value="RNaseH_sf"/>
</dbReference>
<evidence type="ECO:0000256" key="13">
    <source>
        <dbReference type="HAMAP-Rule" id="MF_00034"/>
    </source>
</evidence>
<reference evidence="15 16" key="1">
    <citation type="submission" date="2020-08" db="EMBL/GenBank/DDBJ databases">
        <title>Bridging the membrane lipid divide: bacteria of the FCB group superphylum have the potential to synthesize archaeal ether lipids.</title>
        <authorList>
            <person name="Villanueva L."/>
            <person name="Von Meijenfeldt F.A.B."/>
            <person name="Westbye A.B."/>
            <person name="Yadav S."/>
            <person name="Hopmans E.C."/>
            <person name="Dutilh B.E."/>
            <person name="Sinninghe Damste J.S."/>
        </authorList>
    </citation>
    <scope>NUCLEOTIDE SEQUENCE [LARGE SCALE GENOMIC DNA]</scope>
    <source>
        <strain evidence="15">NIOZ-UU36</strain>
    </source>
</reference>
<dbReference type="GO" id="GO:0003677">
    <property type="term" value="F:DNA binding"/>
    <property type="evidence" value="ECO:0007669"/>
    <property type="project" value="UniProtKB-KW"/>
</dbReference>
<proteinExistence type="inferred from homology"/>
<keyword evidence="4 13" id="KW-0479">Metal-binding</keyword>
<dbReference type="NCBIfam" id="NF000711">
    <property type="entry name" value="PRK00039.2-1"/>
    <property type="match status" value="1"/>
</dbReference>
<dbReference type="PANTHER" id="PTHR30194">
    <property type="entry name" value="CROSSOVER JUNCTION ENDODEOXYRIBONUCLEASE RUVC"/>
    <property type="match status" value="1"/>
</dbReference>
<comment type="function">
    <text evidence="13">The RuvA-RuvB-RuvC complex processes Holliday junction (HJ) DNA during genetic recombination and DNA repair. Endonuclease that resolves HJ intermediates. Cleaves cruciform DNA by making single-stranded nicks across the HJ at symmetrical positions within the homologous arms, yielding a 5'-phosphate and a 3'-hydroxyl group; requires a central core of homology in the junction. The consensus cleavage sequence is 5'-(A/T)TT(C/G)-3'. Cleavage occurs on the 3'-side of the TT dinucleotide at the point of strand exchange. HJ branch migration catalyzed by RuvA-RuvB allows RuvC to scan DNA until it finds its consensus sequence, where it cleaves and resolves the cruciform DNA.</text>
</comment>
<evidence type="ECO:0000256" key="7">
    <source>
        <dbReference type="ARBA" id="ARBA00022801"/>
    </source>
</evidence>
<protein>
    <recommendedName>
        <fullName evidence="13 14">Crossover junction endodeoxyribonuclease RuvC</fullName>
        <ecNumber evidence="13 14">3.1.21.10</ecNumber>
    </recommendedName>
    <alternativeName>
        <fullName evidence="13">Holliday junction nuclease RuvC</fullName>
    </alternativeName>
    <alternativeName>
        <fullName evidence="13">Holliday junction resolvase RuvC</fullName>
    </alternativeName>
</protein>
<dbReference type="PRINTS" id="PR00696">
    <property type="entry name" value="RSOLVASERUVC"/>
</dbReference>
<keyword evidence="3 13" id="KW-0540">Nuclease</keyword>
<keyword evidence="2 13" id="KW-0963">Cytoplasm</keyword>
<gene>
    <name evidence="13 15" type="primary">ruvC</name>
    <name evidence="15" type="ORF">H8E29_02945</name>
</gene>
<sequence>MTLVLGIDPGTATTGYGLVRQNRDDSLEALAFGVITTPAKMAAHKRLILIYDQLNEILLLHRPERCAVEKLFFQRNVTNAIAVGQARGVVMLALAQAGLDPAEYTPNEIKLAVAGYGSAEKKQVQEMVRMLLELESVPRPDDAADALAVAITHIHSARMQSLSNYPG</sequence>
<dbReference type="PANTHER" id="PTHR30194:SF3">
    <property type="entry name" value="CROSSOVER JUNCTION ENDODEOXYRIBONUCLEASE RUVC"/>
    <property type="match status" value="1"/>
</dbReference>
<feature type="binding site" evidence="13">
    <location>
        <position position="69"/>
    </location>
    <ligand>
        <name>Mg(2+)</name>
        <dbReference type="ChEBI" id="CHEBI:18420"/>
        <label>2</label>
    </ligand>
</feature>
<comment type="cofactor">
    <cofactor evidence="13">
        <name>Mg(2+)</name>
        <dbReference type="ChEBI" id="CHEBI:18420"/>
    </cofactor>
    <text evidence="13">Binds 2 Mg(2+) ion per subunit.</text>
</comment>
<keyword evidence="11 13" id="KW-0234">DNA repair</keyword>
<dbReference type="FunFam" id="3.30.420.10:FF:000002">
    <property type="entry name" value="Crossover junction endodeoxyribonuclease RuvC"/>
    <property type="match status" value="1"/>
</dbReference>
<dbReference type="GO" id="GO:0048476">
    <property type="term" value="C:Holliday junction resolvase complex"/>
    <property type="evidence" value="ECO:0007669"/>
    <property type="project" value="UniProtKB-UniRule"/>
</dbReference>
<evidence type="ECO:0000256" key="10">
    <source>
        <dbReference type="ARBA" id="ARBA00023172"/>
    </source>
</evidence>
<feature type="binding site" evidence="13">
    <location>
        <position position="8"/>
    </location>
    <ligand>
        <name>Mg(2+)</name>
        <dbReference type="ChEBI" id="CHEBI:18420"/>
        <label>1</label>
    </ligand>
</feature>
<evidence type="ECO:0000256" key="14">
    <source>
        <dbReference type="NCBIfam" id="TIGR00228"/>
    </source>
</evidence>
<dbReference type="Gene3D" id="3.30.420.10">
    <property type="entry name" value="Ribonuclease H-like superfamily/Ribonuclease H"/>
    <property type="match status" value="1"/>
</dbReference>
<dbReference type="GO" id="GO:0000287">
    <property type="term" value="F:magnesium ion binding"/>
    <property type="evidence" value="ECO:0007669"/>
    <property type="project" value="UniProtKB-UniRule"/>
</dbReference>
<comment type="subunit">
    <text evidence="13">Homodimer which binds Holliday junction (HJ) DNA. The HJ becomes 2-fold symmetrical on binding to RuvC with unstacked arms; it has a different conformation from HJ DNA in complex with RuvA. In the full resolvosome a probable DNA-RuvA(4)-RuvB(12)-RuvC(2) complex forms which resolves the HJ.</text>
</comment>
<dbReference type="Proteomes" id="UP000614469">
    <property type="component" value="Unassembled WGS sequence"/>
</dbReference>
<keyword evidence="8 13" id="KW-0460">Magnesium</keyword>
<dbReference type="GO" id="GO:0006310">
    <property type="term" value="P:DNA recombination"/>
    <property type="evidence" value="ECO:0007669"/>
    <property type="project" value="UniProtKB-UniRule"/>
</dbReference>
<dbReference type="HAMAP" id="MF_00034">
    <property type="entry name" value="RuvC"/>
    <property type="match status" value="1"/>
</dbReference>
<dbReference type="InterPro" id="IPR012337">
    <property type="entry name" value="RNaseH-like_sf"/>
</dbReference>
<evidence type="ECO:0000256" key="11">
    <source>
        <dbReference type="ARBA" id="ARBA00023204"/>
    </source>
</evidence>
<dbReference type="EMBL" id="JACNJN010000053">
    <property type="protein sequence ID" value="MBC8334198.1"/>
    <property type="molecule type" value="Genomic_DNA"/>
</dbReference>
<comment type="subcellular location">
    <subcellularLocation>
        <location evidence="13">Cytoplasm</location>
    </subcellularLocation>
</comment>
<dbReference type="SUPFAM" id="SSF53098">
    <property type="entry name" value="Ribonuclease H-like"/>
    <property type="match status" value="1"/>
</dbReference>
<comment type="similarity">
    <text evidence="1 13">Belongs to the RuvC family.</text>
</comment>
<dbReference type="GO" id="GO:0008821">
    <property type="term" value="F:crossover junction DNA endonuclease activity"/>
    <property type="evidence" value="ECO:0007669"/>
    <property type="project" value="UniProtKB-UniRule"/>
</dbReference>
<name>A0A8J6TE57_9CHLR</name>
<dbReference type="EC" id="3.1.21.10" evidence="13 14"/>
<evidence type="ECO:0000256" key="6">
    <source>
        <dbReference type="ARBA" id="ARBA00022763"/>
    </source>
</evidence>
<evidence type="ECO:0000256" key="2">
    <source>
        <dbReference type="ARBA" id="ARBA00022490"/>
    </source>
</evidence>
<organism evidence="15 16">
    <name type="scientific">Candidatus Desulfolinea nitratireducens</name>
    <dbReference type="NCBI Taxonomy" id="2841698"/>
    <lineage>
        <taxon>Bacteria</taxon>
        <taxon>Bacillati</taxon>
        <taxon>Chloroflexota</taxon>
        <taxon>Anaerolineae</taxon>
        <taxon>Anaerolineales</taxon>
        <taxon>Anaerolineales incertae sedis</taxon>
        <taxon>Candidatus Desulfolinea</taxon>
    </lineage>
</organism>
<feature type="active site" evidence="13">
    <location>
        <position position="69"/>
    </location>
</feature>
<keyword evidence="6 13" id="KW-0227">DNA damage</keyword>
<dbReference type="Pfam" id="PF02075">
    <property type="entry name" value="RuvC"/>
    <property type="match status" value="1"/>
</dbReference>
<evidence type="ECO:0000256" key="5">
    <source>
        <dbReference type="ARBA" id="ARBA00022759"/>
    </source>
</evidence>
<dbReference type="AlphaFoldDB" id="A0A8J6TE57"/>
<evidence type="ECO:0000256" key="1">
    <source>
        <dbReference type="ARBA" id="ARBA00009518"/>
    </source>
</evidence>
<evidence type="ECO:0000313" key="15">
    <source>
        <dbReference type="EMBL" id="MBC8334198.1"/>
    </source>
</evidence>
<feature type="active site" evidence="13">
    <location>
        <position position="8"/>
    </location>
</feature>
<comment type="catalytic activity">
    <reaction evidence="12 13">
        <text>Endonucleolytic cleavage at a junction such as a reciprocal single-stranded crossover between two homologous DNA duplexes (Holliday junction).</text>
        <dbReference type="EC" id="3.1.21.10"/>
    </reaction>
</comment>
<evidence type="ECO:0000256" key="4">
    <source>
        <dbReference type="ARBA" id="ARBA00022723"/>
    </source>
</evidence>
<evidence type="ECO:0000256" key="8">
    <source>
        <dbReference type="ARBA" id="ARBA00022842"/>
    </source>
</evidence>
<dbReference type="GO" id="GO:0005737">
    <property type="term" value="C:cytoplasm"/>
    <property type="evidence" value="ECO:0007669"/>
    <property type="project" value="UniProtKB-SubCell"/>
</dbReference>
<evidence type="ECO:0000313" key="16">
    <source>
        <dbReference type="Proteomes" id="UP000614469"/>
    </source>
</evidence>
<evidence type="ECO:0000256" key="9">
    <source>
        <dbReference type="ARBA" id="ARBA00023125"/>
    </source>
</evidence>
<dbReference type="CDD" id="cd16962">
    <property type="entry name" value="RuvC"/>
    <property type="match status" value="1"/>
</dbReference>
<accession>A0A8J6TE57</accession>
<keyword evidence="10 13" id="KW-0233">DNA recombination</keyword>
<evidence type="ECO:0000256" key="12">
    <source>
        <dbReference type="ARBA" id="ARBA00029354"/>
    </source>
</evidence>
<keyword evidence="7 13" id="KW-0378">Hydrolase</keyword>
<comment type="caution">
    <text evidence="15">The sequence shown here is derived from an EMBL/GenBank/DDBJ whole genome shotgun (WGS) entry which is preliminary data.</text>
</comment>
<dbReference type="PROSITE" id="PS01321">
    <property type="entry name" value="RUVC"/>
    <property type="match status" value="1"/>
</dbReference>
<dbReference type="GO" id="GO:0006281">
    <property type="term" value="P:DNA repair"/>
    <property type="evidence" value="ECO:0007669"/>
    <property type="project" value="UniProtKB-UniRule"/>
</dbReference>
<dbReference type="InterPro" id="IPR020563">
    <property type="entry name" value="X-over_junc_endoDNase_Mg_BS"/>
</dbReference>
<keyword evidence="5 13" id="KW-0255">Endonuclease</keyword>
<dbReference type="NCBIfam" id="TIGR00228">
    <property type="entry name" value="ruvC"/>
    <property type="match status" value="1"/>
</dbReference>
<feature type="active site" evidence="13">
    <location>
        <position position="142"/>
    </location>
</feature>
<feature type="binding site" evidence="13">
    <location>
        <position position="142"/>
    </location>
    <ligand>
        <name>Mg(2+)</name>
        <dbReference type="ChEBI" id="CHEBI:18420"/>
        <label>1</label>
    </ligand>
</feature>
<evidence type="ECO:0000256" key="3">
    <source>
        <dbReference type="ARBA" id="ARBA00022722"/>
    </source>
</evidence>